<evidence type="ECO:0000313" key="5">
    <source>
        <dbReference type="EMBL" id="OCQ50743.1"/>
    </source>
</evidence>
<dbReference type="Pfam" id="PF13640">
    <property type="entry name" value="2OG-FeII_Oxy_3"/>
    <property type="match status" value="1"/>
</dbReference>
<evidence type="ECO:0000256" key="1">
    <source>
        <dbReference type="ARBA" id="ARBA00001961"/>
    </source>
</evidence>
<evidence type="ECO:0000256" key="2">
    <source>
        <dbReference type="ARBA" id="ARBA00022964"/>
    </source>
</evidence>
<organism evidence="5 6">
    <name type="scientific">Photorhabdus australis subsp. thailandensis</name>
    <dbReference type="NCBI Taxonomy" id="2805096"/>
    <lineage>
        <taxon>Bacteria</taxon>
        <taxon>Pseudomonadati</taxon>
        <taxon>Pseudomonadota</taxon>
        <taxon>Gammaproteobacteria</taxon>
        <taxon>Enterobacterales</taxon>
        <taxon>Morganellaceae</taxon>
        <taxon>Photorhabdus</taxon>
    </lineage>
</organism>
<accession>A0A1C0TYI5</accession>
<feature type="domain" description="Prolyl 4-hydroxylase alpha subunit" evidence="4">
    <location>
        <begin position="4"/>
        <end position="201"/>
    </location>
</feature>
<name>A0A1C0TYI5_9GAMM</name>
<dbReference type="PATRIC" id="fig|286156.4.peg.4423"/>
<dbReference type="SMART" id="SM00702">
    <property type="entry name" value="P4Hc"/>
    <property type="match status" value="1"/>
</dbReference>
<dbReference type="GO" id="GO:0005506">
    <property type="term" value="F:iron ion binding"/>
    <property type="evidence" value="ECO:0007669"/>
    <property type="project" value="InterPro"/>
</dbReference>
<keyword evidence="2" id="KW-0223">Dioxygenase</keyword>
<evidence type="ECO:0000256" key="3">
    <source>
        <dbReference type="ARBA" id="ARBA00023002"/>
    </source>
</evidence>
<keyword evidence="6" id="KW-1185">Reference proteome</keyword>
<evidence type="ECO:0000313" key="6">
    <source>
        <dbReference type="Proteomes" id="UP000093476"/>
    </source>
</evidence>
<comment type="caution">
    <text evidence="5">The sequence shown here is derived from an EMBL/GenBank/DDBJ whole genome shotgun (WGS) entry which is preliminary data.</text>
</comment>
<dbReference type="GO" id="GO:0051213">
    <property type="term" value="F:dioxygenase activity"/>
    <property type="evidence" value="ECO:0007669"/>
    <property type="project" value="UniProtKB-KW"/>
</dbReference>
<comment type="cofactor">
    <cofactor evidence="1">
        <name>L-ascorbate</name>
        <dbReference type="ChEBI" id="CHEBI:38290"/>
    </cofactor>
</comment>
<reference evidence="5 6" key="1">
    <citation type="submission" date="2015-12" db="EMBL/GenBank/DDBJ databases">
        <title>Genome comparisons provide insights into the role of secondary metabolites in the pathogenic phase of the Photorhabdus life cycle.</title>
        <authorList>
            <person name="Tobias N.J."/>
            <person name="Mishra B."/>
            <person name="Gupta D.K."/>
            <person name="Thines M."/>
            <person name="Stinear T.P."/>
            <person name="Bode H.B."/>
        </authorList>
    </citation>
    <scope>NUCLEOTIDE SEQUENCE [LARGE SCALE GENOMIC DNA]</scope>
    <source>
        <strain evidence="5 6">PB68.1</strain>
    </source>
</reference>
<dbReference type="Proteomes" id="UP000093476">
    <property type="component" value="Unassembled WGS sequence"/>
</dbReference>
<dbReference type="RefSeq" id="WP_065824433.1">
    <property type="nucleotide sequence ID" value="NZ_CAWMQZ010000187.1"/>
</dbReference>
<sequence length="203" mass="23674">MIDFNAIKNAELLVKPFKVGITTNLFTDPTLLFKSYPNSGFDDIEKGTEHEKQYRFSVREVTASDLKNNFKNLGKCWHMLYQEVSSTQYRDAILKAIDLDISGLKFKMGFYKYYRAGDWVSPHKDKPEKIMNHVMFFNETWNRANGGQFLGLRSKNMDDIAFEVEPLVGNSVFFEPRENSWHAVRPLLCNQPRLSVQIEIFRT</sequence>
<dbReference type="GO" id="GO:0031418">
    <property type="term" value="F:L-ascorbic acid binding"/>
    <property type="evidence" value="ECO:0007669"/>
    <property type="project" value="InterPro"/>
</dbReference>
<proteinExistence type="predicted"/>
<gene>
    <name evidence="5" type="ORF">Ppb6_03839</name>
</gene>
<dbReference type="InterPro" id="IPR006620">
    <property type="entry name" value="Pro_4_hyd_alph"/>
</dbReference>
<protein>
    <recommendedName>
        <fullName evidence="4">Prolyl 4-hydroxylase alpha subunit domain-containing protein</fullName>
    </recommendedName>
</protein>
<dbReference type="Gene3D" id="2.60.120.620">
    <property type="entry name" value="q2cbj1_9rhob like domain"/>
    <property type="match status" value="1"/>
</dbReference>
<dbReference type="GO" id="GO:0016705">
    <property type="term" value="F:oxidoreductase activity, acting on paired donors, with incorporation or reduction of molecular oxygen"/>
    <property type="evidence" value="ECO:0007669"/>
    <property type="project" value="InterPro"/>
</dbReference>
<keyword evidence="3" id="KW-0560">Oxidoreductase</keyword>
<dbReference type="InterPro" id="IPR044862">
    <property type="entry name" value="Pro_4_hyd_alph_FE2OG_OXY"/>
</dbReference>
<dbReference type="AlphaFoldDB" id="A0A1C0TYI5"/>
<dbReference type="STRING" id="286156.Ppb6_03839"/>
<dbReference type="EMBL" id="LOMY01000187">
    <property type="protein sequence ID" value="OCQ50743.1"/>
    <property type="molecule type" value="Genomic_DNA"/>
</dbReference>
<evidence type="ECO:0000259" key="4">
    <source>
        <dbReference type="SMART" id="SM00702"/>
    </source>
</evidence>